<dbReference type="RefSeq" id="WP_045096745.1">
    <property type="nucleotide sequence ID" value="NZ_LN614827.1"/>
</dbReference>
<dbReference type="PANTHER" id="PTHR11092:SF0">
    <property type="entry name" value="EPIMERASE FAMILY PROTEIN SDR39U1"/>
    <property type="match status" value="1"/>
</dbReference>
<sequence>MNILIAGASGLIGQELIHGMYHEHQFTVLGRHKDSLRQVFHNGIISVSWDELNTLDAKQFDAVINLCGVNIAAARWSPKVKDEIINSRTKTTRTLVQWILQQKAKPHIYCANAVGIYGLQELNDSTVLDEYSVIDYSHPKDFLSEVGIRWQQPLKEAEDAGLAVTTTHFGVVLKKGMGFLGKLYPSFICGLGSVIGDGRQILSWVHSEDLVSAYRFLLEHPNVVGAVNITSPNPCTQKEFAKAFAQSLHRPLLLKTPAFIIRSLFGEMGECLINRGQRVVPKRLLEAGFSFKWADIHKALEHCE</sequence>
<dbReference type="NCBIfam" id="TIGR01777">
    <property type="entry name" value="yfcH"/>
    <property type="match status" value="1"/>
</dbReference>
<dbReference type="InterPro" id="IPR036291">
    <property type="entry name" value="NAD(P)-bd_dom_sf"/>
</dbReference>
<name>A0A098G8V5_9GAMM</name>
<dbReference type="Proteomes" id="UP000032430">
    <property type="component" value="Chromosome I"/>
</dbReference>
<dbReference type="Pfam" id="PF01370">
    <property type="entry name" value="Epimerase"/>
    <property type="match status" value="1"/>
</dbReference>
<dbReference type="EMBL" id="LN614827">
    <property type="protein sequence ID" value="CEG58429.1"/>
    <property type="molecule type" value="Genomic_DNA"/>
</dbReference>
<evidence type="ECO:0000259" key="2">
    <source>
        <dbReference type="Pfam" id="PF01370"/>
    </source>
</evidence>
<evidence type="ECO:0000256" key="1">
    <source>
        <dbReference type="ARBA" id="ARBA00009353"/>
    </source>
</evidence>
<evidence type="ECO:0000313" key="5">
    <source>
        <dbReference type="Proteomes" id="UP000032430"/>
    </source>
</evidence>
<dbReference type="SUPFAM" id="SSF51735">
    <property type="entry name" value="NAD(P)-binding Rossmann-fold domains"/>
    <property type="match status" value="1"/>
</dbReference>
<evidence type="ECO:0000259" key="3">
    <source>
        <dbReference type="Pfam" id="PF08338"/>
    </source>
</evidence>
<organism evidence="4 5">
    <name type="scientific">Legionella fallonii LLAP-10</name>
    <dbReference type="NCBI Taxonomy" id="1212491"/>
    <lineage>
        <taxon>Bacteria</taxon>
        <taxon>Pseudomonadati</taxon>
        <taxon>Pseudomonadota</taxon>
        <taxon>Gammaproteobacteria</taxon>
        <taxon>Legionellales</taxon>
        <taxon>Legionellaceae</taxon>
        <taxon>Legionella</taxon>
    </lineage>
</organism>
<gene>
    <name evidence="4" type="ORF">LFA_3086</name>
</gene>
<dbReference type="KEGG" id="lfa:LFA_3086"/>
<dbReference type="Pfam" id="PF08338">
    <property type="entry name" value="DUF1731"/>
    <property type="match status" value="1"/>
</dbReference>
<reference evidence="5" key="1">
    <citation type="submission" date="2014-09" db="EMBL/GenBank/DDBJ databases">
        <authorList>
            <person name="Gomez-Valero L."/>
        </authorList>
    </citation>
    <scope>NUCLEOTIDE SEQUENCE [LARGE SCALE GENOMIC DNA]</scope>
    <source>
        <strain evidence="5">ATCC700992</strain>
    </source>
</reference>
<evidence type="ECO:0000313" key="4">
    <source>
        <dbReference type="EMBL" id="CEG58429.1"/>
    </source>
</evidence>
<dbReference type="PANTHER" id="PTHR11092">
    <property type="entry name" value="SUGAR NUCLEOTIDE EPIMERASE RELATED"/>
    <property type="match status" value="1"/>
</dbReference>
<feature type="domain" description="NAD-dependent epimerase/dehydratase" evidence="2">
    <location>
        <begin position="3"/>
        <end position="224"/>
    </location>
</feature>
<dbReference type="AlphaFoldDB" id="A0A098G8V5"/>
<keyword evidence="5" id="KW-1185">Reference proteome</keyword>
<protein>
    <submittedName>
        <fullName evidence="4">Nucleoside-diphosphate sugar epimerase</fullName>
    </submittedName>
</protein>
<dbReference type="InterPro" id="IPR010099">
    <property type="entry name" value="SDR39U1"/>
</dbReference>
<dbReference type="HOGENOM" id="CLU_047373_0_3_6"/>
<comment type="similarity">
    <text evidence="1">Belongs to the NAD(P)-dependent epimerase/dehydratase family. SDR39U1 subfamily.</text>
</comment>
<dbReference type="STRING" id="1212491.LFA_3086"/>
<dbReference type="Gene3D" id="3.40.50.720">
    <property type="entry name" value="NAD(P)-binding Rossmann-like Domain"/>
    <property type="match status" value="1"/>
</dbReference>
<proteinExistence type="inferred from homology"/>
<dbReference type="InterPro" id="IPR013549">
    <property type="entry name" value="DUF1731"/>
</dbReference>
<feature type="domain" description="DUF1731" evidence="3">
    <location>
        <begin position="256"/>
        <end position="302"/>
    </location>
</feature>
<accession>A0A098G8V5</accession>
<dbReference type="InterPro" id="IPR001509">
    <property type="entry name" value="Epimerase_deHydtase"/>
</dbReference>
<dbReference type="OrthoDB" id="9801773at2"/>